<dbReference type="AlphaFoldDB" id="A0A0A9D556"/>
<feature type="repeat" description="PPR" evidence="4">
    <location>
        <begin position="44"/>
        <end position="78"/>
    </location>
</feature>
<comment type="similarity">
    <text evidence="1">Belongs to the PPR family. P subfamily.</text>
</comment>
<evidence type="ECO:0008006" key="6">
    <source>
        <dbReference type="Google" id="ProtNLM"/>
    </source>
</evidence>
<reference evidence="5" key="1">
    <citation type="submission" date="2014-09" db="EMBL/GenBank/DDBJ databases">
        <authorList>
            <person name="Magalhaes I.L.F."/>
            <person name="Oliveira U."/>
            <person name="Santos F.R."/>
            <person name="Vidigal T.H.D.A."/>
            <person name="Brescovit A.D."/>
            <person name="Santos A.J."/>
        </authorList>
    </citation>
    <scope>NUCLEOTIDE SEQUENCE</scope>
    <source>
        <tissue evidence="5">Shoot tissue taken approximately 20 cm above the soil surface</tissue>
    </source>
</reference>
<keyword evidence="2" id="KW-0677">Repeat</keyword>
<name>A0A0A9D556_ARUDO</name>
<dbReference type="Gene3D" id="1.25.40.10">
    <property type="entry name" value="Tetratricopeptide repeat domain"/>
    <property type="match status" value="1"/>
</dbReference>
<accession>A0A0A9D556</accession>
<dbReference type="Pfam" id="PF12895">
    <property type="entry name" value="ANAPC3"/>
    <property type="match status" value="1"/>
</dbReference>
<protein>
    <recommendedName>
        <fullName evidence="6">Pentatricopeptide repeat-containing protein</fullName>
    </recommendedName>
</protein>
<dbReference type="InterPro" id="IPR011990">
    <property type="entry name" value="TPR-like_helical_dom_sf"/>
</dbReference>
<keyword evidence="3" id="KW-0809">Transit peptide</keyword>
<feature type="repeat" description="PPR" evidence="4">
    <location>
        <begin position="9"/>
        <end position="43"/>
    </location>
</feature>
<dbReference type="InterPro" id="IPR050667">
    <property type="entry name" value="PPR-containing_protein"/>
</dbReference>
<dbReference type="PROSITE" id="PS51375">
    <property type="entry name" value="PPR"/>
    <property type="match status" value="2"/>
</dbReference>
<reference evidence="5" key="2">
    <citation type="journal article" date="2015" name="Data Brief">
        <title>Shoot transcriptome of the giant reed, Arundo donax.</title>
        <authorList>
            <person name="Barrero R.A."/>
            <person name="Guerrero F.D."/>
            <person name="Moolhuijzen P."/>
            <person name="Goolsby J.A."/>
            <person name="Tidwell J."/>
            <person name="Bellgard S.E."/>
            <person name="Bellgard M.I."/>
        </authorList>
    </citation>
    <scope>NUCLEOTIDE SEQUENCE</scope>
    <source>
        <tissue evidence="5">Shoot tissue taken approximately 20 cm above the soil surface</tissue>
    </source>
</reference>
<dbReference type="InterPro" id="IPR002885">
    <property type="entry name" value="PPR_rpt"/>
</dbReference>
<evidence type="ECO:0000256" key="2">
    <source>
        <dbReference type="ARBA" id="ARBA00022737"/>
    </source>
</evidence>
<proteinExistence type="inferred from homology"/>
<evidence type="ECO:0000256" key="3">
    <source>
        <dbReference type="ARBA" id="ARBA00022946"/>
    </source>
</evidence>
<dbReference type="EMBL" id="GBRH01214949">
    <property type="protein sequence ID" value="JAD82946.1"/>
    <property type="molecule type" value="Transcribed_RNA"/>
</dbReference>
<organism evidence="5">
    <name type="scientific">Arundo donax</name>
    <name type="common">Giant reed</name>
    <name type="synonym">Donax arundinaceus</name>
    <dbReference type="NCBI Taxonomy" id="35708"/>
    <lineage>
        <taxon>Eukaryota</taxon>
        <taxon>Viridiplantae</taxon>
        <taxon>Streptophyta</taxon>
        <taxon>Embryophyta</taxon>
        <taxon>Tracheophyta</taxon>
        <taxon>Spermatophyta</taxon>
        <taxon>Magnoliopsida</taxon>
        <taxon>Liliopsida</taxon>
        <taxon>Poales</taxon>
        <taxon>Poaceae</taxon>
        <taxon>PACMAD clade</taxon>
        <taxon>Arundinoideae</taxon>
        <taxon>Arundineae</taxon>
        <taxon>Arundo</taxon>
    </lineage>
</organism>
<dbReference type="Pfam" id="PF13041">
    <property type="entry name" value="PPR_2"/>
    <property type="match status" value="1"/>
</dbReference>
<sequence>MFTIGCRPNLQTYSILITKLAEIGESGEVQHLFDHMFQKGMAPDAATYTSFITMLCEENKYEQAMEIFNKSLTHDAEVASSVLIVFILALCKQGNFKGAMSVMCRVPSNVESLNSHVILLKSLTDAGKVEMAIEHIKWIRNNCSSSLHNIMNELMGSLSTSASLQHVTKLIQYLYSQKFVDEADPWMKLIGNVYA</sequence>
<evidence type="ECO:0000256" key="4">
    <source>
        <dbReference type="PROSITE-ProRule" id="PRU00708"/>
    </source>
</evidence>
<dbReference type="PANTHER" id="PTHR47939">
    <property type="entry name" value="MEMBRANE-ASSOCIATED SALT-INDUCIBLE PROTEIN-LIKE"/>
    <property type="match status" value="1"/>
</dbReference>
<dbReference type="NCBIfam" id="TIGR00756">
    <property type="entry name" value="PPR"/>
    <property type="match status" value="1"/>
</dbReference>
<evidence type="ECO:0000256" key="1">
    <source>
        <dbReference type="ARBA" id="ARBA00007626"/>
    </source>
</evidence>
<dbReference type="PANTHER" id="PTHR47939:SF13">
    <property type="entry name" value="OS03G0201400 PROTEIN"/>
    <property type="match status" value="1"/>
</dbReference>
<evidence type="ECO:0000313" key="5">
    <source>
        <dbReference type="EMBL" id="JAD82946.1"/>
    </source>
</evidence>